<proteinExistence type="inferred from homology"/>
<dbReference type="SUPFAM" id="SSF51445">
    <property type="entry name" value="(Trans)glycosidases"/>
    <property type="match status" value="1"/>
</dbReference>
<dbReference type="InterPro" id="IPR017853">
    <property type="entry name" value="GH"/>
</dbReference>
<protein>
    <submittedName>
        <fullName evidence="6">Family 20 glycosylhydrolase</fullName>
    </submittedName>
</protein>
<feature type="signal peptide" evidence="4">
    <location>
        <begin position="1"/>
        <end position="29"/>
    </location>
</feature>
<dbReference type="CDD" id="cd06564">
    <property type="entry name" value="GH20_DspB_LnbB-like"/>
    <property type="match status" value="1"/>
</dbReference>
<reference evidence="6" key="1">
    <citation type="submission" date="2023-03" db="EMBL/GenBank/DDBJ databases">
        <title>Classification of Bisgaard taxon 6 and taxon 10 as Exercitatus varius gen. nov., spec. nov.</title>
        <authorList>
            <person name="Christensen H."/>
        </authorList>
    </citation>
    <scope>NUCLEOTIDE SEQUENCE</scope>
    <source>
        <strain evidence="6">86116</strain>
    </source>
</reference>
<keyword evidence="2" id="KW-0378">Hydrolase</keyword>
<feature type="domain" description="Glycoside hydrolase family 20 catalytic" evidence="5">
    <location>
        <begin position="55"/>
        <end position="369"/>
    </location>
</feature>
<dbReference type="GO" id="GO:0005975">
    <property type="term" value="P:carbohydrate metabolic process"/>
    <property type="evidence" value="ECO:0007669"/>
    <property type="project" value="InterPro"/>
</dbReference>
<dbReference type="Proteomes" id="UP001214976">
    <property type="component" value="Unassembled WGS sequence"/>
</dbReference>
<feature type="chain" id="PRO_5043969723" evidence="4">
    <location>
        <begin position="30"/>
        <end position="508"/>
    </location>
</feature>
<dbReference type="PANTHER" id="PTHR43678:SF1">
    <property type="entry name" value="BETA-N-ACETYLHEXOSAMINIDASE"/>
    <property type="match status" value="1"/>
</dbReference>
<gene>
    <name evidence="6" type="ORF">P7M15_07240</name>
</gene>
<evidence type="ECO:0000256" key="1">
    <source>
        <dbReference type="ARBA" id="ARBA00006285"/>
    </source>
</evidence>
<evidence type="ECO:0000313" key="7">
    <source>
        <dbReference type="Proteomes" id="UP001214976"/>
    </source>
</evidence>
<dbReference type="InterPro" id="IPR052764">
    <property type="entry name" value="GH20_Enzymes"/>
</dbReference>
<accession>A0AAW6Q9Z1</accession>
<evidence type="ECO:0000313" key="6">
    <source>
        <dbReference type="EMBL" id="MDG2950309.1"/>
    </source>
</evidence>
<dbReference type="InterPro" id="IPR015883">
    <property type="entry name" value="Glyco_hydro_20_cat"/>
</dbReference>
<dbReference type="GO" id="GO:0004563">
    <property type="term" value="F:beta-N-acetylhexosaminidase activity"/>
    <property type="evidence" value="ECO:0007669"/>
    <property type="project" value="InterPro"/>
</dbReference>
<dbReference type="RefSeq" id="WP_317477338.1">
    <property type="nucleotide sequence ID" value="NZ_JARQTW010000011.1"/>
</dbReference>
<dbReference type="PRINTS" id="PR00738">
    <property type="entry name" value="GLHYDRLASE20"/>
</dbReference>
<evidence type="ECO:0000256" key="3">
    <source>
        <dbReference type="PIRSR" id="PIRSR625705-1"/>
    </source>
</evidence>
<evidence type="ECO:0000259" key="5">
    <source>
        <dbReference type="Pfam" id="PF00728"/>
    </source>
</evidence>
<evidence type="ECO:0000256" key="2">
    <source>
        <dbReference type="ARBA" id="ARBA00022801"/>
    </source>
</evidence>
<name>A0AAW6Q9Z1_9PAST</name>
<evidence type="ECO:0000256" key="4">
    <source>
        <dbReference type="SAM" id="SignalP"/>
    </source>
</evidence>
<dbReference type="Gene3D" id="3.20.20.80">
    <property type="entry name" value="Glycosidases"/>
    <property type="match status" value="1"/>
</dbReference>
<dbReference type="InterPro" id="IPR025705">
    <property type="entry name" value="Beta_hexosaminidase_sua/sub"/>
</dbReference>
<organism evidence="6 7">
    <name type="scientific">Exercitatus varius</name>
    <dbReference type="NCBI Taxonomy" id="67857"/>
    <lineage>
        <taxon>Bacteria</taxon>
        <taxon>Pseudomonadati</taxon>
        <taxon>Pseudomonadota</taxon>
        <taxon>Gammaproteobacteria</taxon>
        <taxon>Pasteurellales</taxon>
        <taxon>Pasteurellaceae</taxon>
        <taxon>Exercitatus</taxon>
    </lineage>
</organism>
<dbReference type="PANTHER" id="PTHR43678">
    <property type="entry name" value="PUTATIVE (AFU_ORTHOLOGUE AFUA_2G00640)-RELATED"/>
    <property type="match status" value="1"/>
</dbReference>
<sequence>MSDSSRKARNPLILAVLIGLGFHSFPVQAVDDDSAILQLRQAFQPTESAPNKETGLALDIARHFYPAEVIKAFIDTIHNAGGTFLHLHFSDHENYALESAVLNQRAENATQDQYGVYINPKTHKPFLSYAQLKDITDYAKSKNVELIPELDSPNHMTAIFDLLEKEHGKPYVQKIRSKWTEEEIDITNPDSIAFVKSLITEVVDIFGDSSRHFHIGGDEFGYGVDNNHEFINYANTLAKFLQEKGLKTRIWNDGLIKATINQLNPDIQITYWSYDGNPQDEREAQRRRKIRMSMPELIERGFSVLNYNAYYLYFTPEEGAATSHDSNFATRDVLKNWDLTIWDEQNPQNKIKDPHKIMGSALSIWGEHAGSLQSDSIQKYTAPLLTAIIYKTKATDNRDETNRRLRLLTENDFASLDSTTYIDLLQLKNHAFIALKNNRQTVRLLQENKLPERKITFWLNGSDKQKIQLNPHWRKTDHVQQRDGKDYQAYDYQGNTLWLDKTIEISDP</sequence>
<feature type="active site" description="Proton donor" evidence="3">
    <location>
        <position position="219"/>
    </location>
</feature>
<comment type="caution">
    <text evidence="6">The sequence shown here is derived from an EMBL/GenBank/DDBJ whole genome shotgun (WGS) entry which is preliminary data.</text>
</comment>
<dbReference type="AlphaFoldDB" id="A0AAW6Q9Z1"/>
<dbReference type="Pfam" id="PF00728">
    <property type="entry name" value="Glyco_hydro_20"/>
    <property type="match status" value="1"/>
</dbReference>
<keyword evidence="4" id="KW-0732">Signal</keyword>
<comment type="similarity">
    <text evidence="1">Belongs to the glycosyl hydrolase 20 family.</text>
</comment>
<dbReference type="EMBL" id="JARQTW010000011">
    <property type="protein sequence ID" value="MDG2950309.1"/>
    <property type="molecule type" value="Genomic_DNA"/>
</dbReference>